<dbReference type="InterPro" id="IPR011011">
    <property type="entry name" value="Znf_FYVE_PHD"/>
</dbReference>
<dbReference type="InterPro" id="IPR057251">
    <property type="entry name" value="FP_C"/>
</dbReference>
<dbReference type="CDD" id="cd15489">
    <property type="entry name" value="PHD_SF"/>
    <property type="match status" value="1"/>
</dbReference>
<proteinExistence type="predicted"/>
<dbReference type="Pfam" id="PF25298">
    <property type="entry name" value="Baculo_FP_2nd"/>
    <property type="match status" value="1"/>
</dbReference>
<keyword evidence="1" id="KW-0175">Coiled coil</keyword>
<keyword evidence="4" id="KW-1185">Reference proteome</keyword>
<feature type="domain" description="FP protein C-terminal" evidence="2">
    <location>
        <begin position="266"/>
        <end position="317"/>
    </location>
</feature>
<accession>A0AAN7ZDE9</accession>
<evidence type="ECO:0000259" key="2">
    <source>
        <dbReference type="Pfam" id="PF25298"/>
    </source>
</evidence>
<organism evidence="3 4">
    <name type="scientific">Pyrocoelia pectoralis</name>
    <dbReference type="NCBI Taxonomy" id="417401"/>
    <lineage>
        <taxon>Eukaryota</taxon>
        <taxon>Metazoa</taxon>
        <taxon>Ecdysozoa</taxon>
        <taxon>Arthropoda</taxon>
        <taxon>Hexapoda</taxon>
        <taxon>Insecta</taxon>
        <taxon>Pterygota</taxon>
        <taxon>Neoptera</taxon>
        <taxon>Endopterygota</taxon>
        <taxon>Coleoptera</taxon>
        <taxon>Polyphaga</taxon>
        <taxon>Elateriformia</taxon>
        <taxon>Elateroidea</taxon>
        <taxon>Lampyridae</taxon>
        <taxon>Lampyrinae</taxon>
        <taxon>Pyrocoelia</taxon>
    </lineage>
</organism>
<comment type="caution">
    <text evidence="3">The sequence shown here is derived from an EMBL/GenBank/DDBJ whole genome shotgun (WGS) entry which is preliminary data.</text>
</comment>
<dbReference type="AlphaFoldDB" id="A0AAN7ZDE9"/>
<evidence type="ECO:0000313" key="3">
    <source>
        <dbReference type="EMBL" id="KAK5639422.1"/>
    </source>
</evidence>
<dbReference type="Proteomes" id="UP001329430">
    <property type="component" value="Chromosome 9"/>
</dbReference>
<feature type="coiled-coil region" evidence="1">
    <location>
        <begin position="73"/>
        <end position="100"/>
    </location>
</feature>
<dbReference type="SUPFAM" id="SSF57903">
    <property type="entry name" value="FYVE/PHD zinc finger"/>
    <property type="match status" value="1"/>
</dbReference>
<evidence type="ECO:0000256" key="1">
    <source>
        <dbReference type="SAM" id="Coils"/>
    </source>
</evidence>
<name>A0AAN7ZDE9_9COLE</name>
<protein>
    <recommendedName>
        <fullName evidence="2">FP protein C-terminal domain-containing protein</fullName>
    </recommendedName>
</protein>
<sequence>MSACGICFSVIIRSDKENFECKNYNCYFHWKCLKITQVEANLLKNWVCPECVKQLKIKSVQSKPSLGRESEIKGKMEDLKDFLEKQMHDLKSEMGKINQSQIKLEEDINKSINFCNEKVDENSKIISQQNKLIENQQRIIDKLLAENKSLKTQVVELKNEVDAVNQESRLNSVEIHGLPFQENEPAFSVLQRLAKAIEFEMTEEMVDNIFKIKSKQSPGHNMLVVRFLRRADKSRFLARKKGKRDLNTSNLGYMGSSPIYINDSLTQARRVLLSKARRFKRDKGWKYVWVSGGKIMLRQTDSSKILSIATDEDFSRIVSIIAY</sequence>
<evidence type="ECO:0000313" key="4">
    <source>
        <dbReference type="Proteomes" id="UP001329430"/>
    </source>
</evidence>
<dbReference type="EMBL" id="JAVRBK010000009">
    <property type="protein sequence ID" value="KAK5639422.1"/>
    <property type="molecule type" value="Genomic_DNA"/>
</dbReference>
<dbReference type="Gene3D" id="3.30.40.10">
    <property type="entry name" value="Zinc/RING finger domain, C3HC4 (zinc finger)"/>
    <property type="match status" value="1"/>
</dbReference>
<dbReference type="InterPro" id="IPR013083">
    <property type="entry name" value="Znf_RING/FYVE/PHD"/>
</dbReference>
<feature type="coiled-coil region" evidence="1">
    <location>
        <begin position="126"/>
        <end position="167"/>
    </location>
</feature>
<reference evidence="3 4" key="1">
    <citation type="journal article" date="2024" name="Insects">
        <title>An Improved Chromosome-Level Genome Assembly of the Firefly Pyrocoelia pectoralis.</title>
        <authorList>
            <person name="Fu X."/>
            <person name="Meyer-Rochow V.B."/>
            <person name="Ballantyne L."/>
            <person name="Zhu X."/>
        </authorList>
    </citation>
    <scope>NUCLEOTIDE SEQUENCE [LARGE SCALE GENOMIC DNA]</scope>
    <source>
        <strain evidence="3">XCY_ONT2</strain>
    </source>
</reference>
<gene>
    <name evidence="3" type="ORF">RI129_011914</name>
</gene>